<evidence type="ECO:0000313" key="2">
    <source>
        <dbReference type="Proteomes" id="UP000019143"/>
    </source>
</evidence>
<accession>W4RWV5</accession>
<protein>
    <submittedName>
        <fullName evidence="1">Uncharacterized protein</fullName>
    </submittedName>
</protein>
<reference evidence="1 2" key="1">
    <citation type="submission" date="2014-01" db="EMBL/GenBank/DDBJ databases">
        <title>Genome sequence and analysis of Xanthomonas arboricola pv. pruni.</title>
        <authorList>
            <person name="Fujikawa T."/>
            <person name="Nakazono-Nagaoka E."/>
        </authorList>
    </citation>
    <scope>NUCLEOTIDE SEQUENCE [LARGE SCALE GENOMIC DNA]</scope>
    <source>
        <strain evidence="2">MAFF 311562</strain>
    </source>
</reference>
<proteinExistence type="predicted"/>
<name>W4RWV5_9XANT</name>
<feature type="non-terminal residue" evidence="1">
    <location>
        <position position="1"/>
    </location>
</feature>
<organism evidence="1 2">
    <name type="scientific">Xanthomonas arboricola pv. pruni str. MAFF 311562</name>
    <dbReference type="NCBI Taxonomy" id="1414836"/>
    <lineage>
        <taxon>Bacteria</taxon>
        <taxon>Pseudomonadati</taxon>
        <taxon>Pseudomonadota</taxon>
        <taxon>Gammaproteobacteria</taxon>
        <taxon>Lysobacterales</taxon>
        <taxon>Lysobacteraceae</taxon>
        <taxon>Xanthomonas</taxon>
    </lineage>
</organism>
<evidence type="ECO:0000313" key="1">
    <source>
        <dbReference type="EMBL" id="GAE48587.1"/>
    </source>
</evidence>
<comment type="caution">
    <text evidence="1">The sequence shown here is derived from an EMBL/GenBank/DDBJ whole genome shotgun (WGS) entry which is preliminary data.</text>
</comment>
<dbReference type="Proteomes" id="UP000019143">
    <property type="component" value="Unassembled WGS sequence"/>
</dbReference>
<dbReference type="EMBL" id="BAVB01000019">
    <property type="protein sequence ID" value="GAE48587.1"/>
    <property type="molecule type" value="Genomic_DNA"/>
</dbReference>
<sequence length="109" mass="12172">GGVQVSHVLTLSRRARPASWQWVRTGYTCPDDCRFIGRVALVRYAKESWEAAIAAVQPTDGSPFVDENGTPWADAEVFYDALLKQLAIRIQEHARGKGHQYIGVQECAR</sequence>
<dbReference type="AlphaFoldDB" id="W4RWV5"/>
<gene>
    <name evidence="1" type="ORF">XPU_0119</name>
</gene>